<evidence type="ECO:0000259" key="7">
    <source>
        <dbReference type="Pfam" id="PF05347"/>
    </source>
</evidence>
<proteinExistence type="inferred from homology"/>
<accession>A0A9P5P1L0</accession>
<dbReference type="Proteomes" id="UP000724874">
    <property type="component" value="Unassembled WGS sequence"/>
</dbReference>
<organism evidence="8 9">
    <name type="scientific">Gymnopilus junonius</name>
    <name type="common">Spectacular rustgill mushroom</name>
    <name type="synonym">Gymnopilus spectabilis subsp. junonius</name>
    <dbReference type="NCBI Taxonomy" id="109634"/>
    <lineage>
        <taxon>Eukaryota</taxon>
        <taxon>Fungi</taxon>
        <taxon>Dikarya</taxon>
        <taxon>Basidiomycota</taxon>
        <taxon>Agaricomycotina</taxon>
        <taxon>Agaricomycetes</taxon>
        <taxon>Agaricomycetidae</taxon>
        <taxon>Agaricales</taxon>
        <taxon>Agaricineae</taxon>
        <taxon>Hymenogastraceae</taxon>
        <taxon>Gymnopilus</taxon>
    </lineage>
</organism>
<evidence type="ECO:0000256" key="2">
    <source>
        <dbReference type="ARBA" id="ARBA00009508"/>
    </source>
</evidence>
<comment type="similarity">
    <text evidence="2">Belongs to the complex I LYR family.</text>
</comment>
<evidence type="ECO:0000256" key="1">
    <source>
        <dbReference type="ARBA" id="ARBA00004173"/>
    </source>
</evidence>
<name>A0A9P5P1L0_GYMJU</name>
<keyword evidence="3" id="KW-0809">Transit peptide</keyword>
<dbReference type="GO" id="GO:0005739">
    <property type="term" value="C:mitochondrion"/>
    <property type="evidence" value="ECO:0007669"/>
    <property type="project" value="UniProtKB-SubCell"/>
</dbReference>
<reference evidence="8" key="1">
    <citation type="submission" date="2020-11" db="EMBL/GenBank/DDBJ databases">
        <authorList>
            <consortium name="DOE Joint Genome Institute"/>
            <person name="Ahrendt S."/>
            <person name="Riley R."/>
            <person name="Andreopoulos W."/>
            <person name="LaButti K."/>
            <person name="Pangilinan J."/>
            <person name="Ruiz-duenas F.J."/>
            <person name="Barrasa J.M."/>
            <person name="Sanchez-Garcia M."/>
            <person name="Camarero S."/>
            <person name="Miyauchi S."/>
            <person name="Serrano A."/>
            <person name="Linde D."/>
            <person name="Babiker R."/>
            <person name="Drula E."/>
            <person name="Ayuso-Fernandez I."/>
            <person name="Pacheco R."/>
            <person name="Padilla G."/>
            <person name="Ferreira P."/>
            <person name="Barriuso J."/>
            <person name="Kellner H."/>
            <person name="Castanera R."/>
            <person name="Alfaro M."/>
            <person name="Ramirez L."/>
            <person name="Pisabarro A.G."/>
            <person name="Kuo A."/>
            <person name="Tritt A."/>
            <person name="Lipzen A."/>
            <person name="He G."/>
            <person name="Yan M."/>
            <person name="Ng V."/>
            <person name="Cullen D."/>
            <person name="Martin F."/>
            <person name="Rosso M.-N."/>
            <person name="Henrissat B."/>
            <person name="Hibbett D."/>
            <person name="Martinez A.T."/>
            <person name="Grigoriev I.V."/>
        </authorList>
    </citation>
    <scope>NUCLEOTIDE SEQUENCE</scope>
    <source>
        <strain evidence="8">AH 44721</strain>
    </source>
</reference>
<dbReference type="PANTHER" id="PTHR13675">
    <property type="entry name" value="LYR MOTIF-CONTAINING PROTEIN 2"/>
    <property type="match status" value="1"/>
</dbReference>
<dbReference type="AlphaFoldDB" id="A0A9P5P1L0"/>
<feature type="domain" description="Complex 1 LYR protein" evidence="7">
    <location>
        <begin position="13"/>
        <end position="69"/>
    </location>
</feature>
<evidence type="ECO:0000256" key="6">
    <source>
        <dbReference type="ARBA" id="ARBA00044735"/>
    </source>
</evidence>
<evidence type="ECO:0000313" key="9">
    <source>
        <dbReference type="Proteomes" id="UP000724874"/>
    </source>
</evidence>
<keyword evidence="4" id="KW-0496">Mitochondrion</keyword>
<evidence type="ECO:0000256" key="5">
    <source>
        <dbReference type="ARBA" id="ARBA00026235"/>
    </source>
</evidence>
<evidence type="ECO:0000256" key="3">
    <source>
        <dbReference type="ARBA" id="ARBA00022946"/>
    </source>
</evidence>
<protein>
    <recommendedName>
        <fullName evidence="5">LYR motif-containing protein 2</fullName>
    </recommendedName>
</protein>
<dbReference type="InterPro" id="IPR045293">
    <property type="entry name" value="Complex1_LYR_LYRM2"/>
</dbReference>
<dbReference type="OrthoDB" id="74240at2759"/>
<evidence type="ECO:0000256" key="4">
    <source>
        <dbReference type="ARBA" id="ARBA00023128"/>
    </source>
</evidence>
<comment type="function">
    <text evidence="6">Involved in efficient integration of the N-module into mitochondrial respiratory chain complex I.</text>
</comment>
<comment type="caution">
    <text evidence="8">The sequence shown here is derived from an EMBL/GenBank/DDBJ whole genome shotgun (WGS) entry which is preliminary data.</text>
</comment>
<dbReference type="InterPro" id="IPR008011">
    <property type="entry name" value="Complex1_LYR_dom"/>
</dbReference>
<comment type="subcellular location">
    <subcellularLocation>
        <location evidence="1">Mitochondrion</location>
    </subcellularLocation>
</comment>
<sequence>MHNPTLKHFILKQRAISLYRSAVRASAVIPDPVTRKETVAWIRAEFTRNRHLTDLALIENSLNVIRREIKSILPTFANRS</sequence>
<keyword evidence="9" id="KW-1185">Reference proteome</keyword>
<evidence type="ECO:0000313" key="8">
    <source>
        <dbReference type="EMBL" id="KAF8912827.1"/>
    </source>
</evidence>
<dbReference type="EMBL" id="JADNYJ010000002">
    <property type="protein sequence ID" value="KAF8912827.1"/>
    <property type="molecule type" value="Genomic_DNA"/>
</dbReference>
<gene>
    <name evidence="8" type="ORF">CPB84DRAFT_1670743</name>
</gene>
<dbReference type="CDD" id="cd20262">
    <property type="entry name" value="Complex1_LYR_LYRM2"/>
    <property type="match status" value="1"/>
</dbReference>
<dbReference type="PANTHER" id="PTHR13675:SF0">
    <property type="entry name" value="LYR MOTIF-CONTAINING PROTEIN 2"/>
    <property type="match status" value="1"/>
</dbReference>
<dbReference type="Pfam" id="PF05347">
    <property type="entry name" value="Complex1_LYR"/>
    <property type="match status" value="1"/>
</dbReference>